<dbReference type="InterPro" id="IPR029063">
    <property type="entry name" value="SAM-dependent_MTases_sf"/>
</dbReference>
<dbReference type="InterPro" id="IPR047785">
    <property type="entry name" value="tRNA_MNMC2"/>
</dbReference>
<dbReference type="Pfam" id="PF05430">
    <property type="entry name" value="Methyltransf_30"/>
    <property type="match status" value="1"/>
</dbReference>
<evidence type="ECO:0000259" key="1">
    <source>
        <dbReference type="Pfam" id="PF05430"/>
    </source>
</evidence>
<protein>
    <submittedName>
        <fullName evidence="2">tRNA (5-methylaminomethyl-2-thiouridine)(34)-methyltransferase MnmD</fullName>
    </submittedName>
</protein>
<dbReference type="PANTHER" id="PTHR39963">
    <property type="entry name" value="SLL0983 PROTEIN"/>
    <property type="match status" value="1"/>
</dbReference>
<reference evidence="2 3" key="1">
    <citation type="submission" date="2022-12" db="EMBL/GenBank/DDBJ databases">
        <title>Chitinophagaceae gen. sp. nov., a new member of the family Chitinophagaceae, isolated from soil in a chemical factory.</title>
        <authorList>
            <person name="Ke Z."/>
        </authorList>
    </citation>
    <scope>NUCLEOTIDE SEQUENCE [LARGE SCALE GENOMIC DNA]</scope>
    <source>
        <strain evidence="2 3">LY-5</strain>
    </source>
</reference>
<proteinExistence type="predicted"/>
<feature type="domain" description="MnmC-like methyltransferase" evidence="1">
    <location>
        <begin position="148"/>
        <end position="225"/>
    </location>
</feature>
<comment type="caution">
    <text evidence="2">The sequence shown here is derived from an EMBL/GenBank/DDBJ whole genome shotgun (WGS) entry which is preliminary data.</text>
</comment>
<evidence type="ECO:0000313" key="3">
    <source>
        <dbReference type="Proteomes" id="UP001210231"/>
    </source>
</evidence>
<gene>
    <name evidence="2" type="primary">mnmD</name>
    <name evidence="2" type="ORF">O3P16_01500</name>
</gene>
<name>A0ABT4UGZ6_9BACT</name>
<organism evidence="2 3">
    <name type="scientific">Polluticaenibacter yanchengensis</name>
    <dbReference type="NCBI Taxonomy" id="3014562"/>
    <lineage>
        <taxon>Bacteria</taxon>
        <taxon>Pseudomonadati</taxon>
        <taxon>Bacteroidota</taxon>
        <taxon>Chitinophagia</taxon>
        <taxon>Chitinophagales</taxon>
        <taxon>Chitinophagaceae</taxon>
        <taxon>Polluticaenibacter</taxon>
    </lineage>
</organism>
<dbReference type="Proteomes" id="UP001210231">
    <property type="component" value="Unassembled WGS sequence"/>
</dbReference>
<keyword evidence="3" id="KW-1185">Reference proteome</keyword>
<dbReference type="PANTHER" id="PTHR39963:SF1">
    <property type="entry name" value="MNMC-LIKE METHYLTRANSFERASE DOMAIN-CONTAINING PROTEIN"/>
    <property type="match status" value="1"/>
</dbReference>
<dbReference type="RefSeq" id="WP_407029799.1">
    <property type="nucleotide sequence ID" value="NZ_JAQGEF010000001.1"/>
</dbReference>
<dbReference type="EMBL" id="JAQGEF010000001">
    <property type="protein sequence ID" value="MDA3613468.1"/>
    <property type="molecule type" value="Genomic_DNA"/>
</dbReference>
<accession>A0ABT4UGZ6</accession>
<dbReference type="SUPFAM" id="SSF53335">
    <property type="entry name" value="S-adenosyl-L-methionine-dependent methyltransferases"/>
    <property type="match status" value="1"/>
</dbReference>
<evidence type="ECO:0000313" key="2">
    <source>
        <dbReference type="EMBL" id="MDA3613468.1"/>
    </source>
</evidence>
<dbReference type="InterPro" id="IPR008471">
    <property type="entry name" value="MnmC-like_methylTransf"/>
</dbReference>
<dbReference type="Gene3D" id="3.40.50.150">
    <property type="entry name" value="Vaccinia Virus protein VP39"/>
    <property type="match status" value="1"/>
</dbReference>
<sequence length="233" mass="26072">MDRIIATTQDGSHTIQLVNTTNTYHSKYGALQESTHIFINNGLKYYIAQNGLKESISVLEMGLGTGLNALLTAIVAGRENWKIDYTAIEKYPLKGHEYNSLNHAQVSDEENAADIYDKIHSSGFGNSITIHDYFELVKLEMDLHLFDAGDKKFDIIYYDAFAPQFQPDLWTAEVFDKLYACTAENGCLVTYCSKGDVRRALTAAGYRVEKAPGPIGKREILRAIKEEGFSPTK</sequence>
<dbReference type="NCBIfam" id="NF033855">
    <property type="entry name" value="tRNA_MNMC2"/>
    <property type="match status" value="1"/>
</dbReference>